<feature type="transmembrane region" description="Helical" evidence="1">
    <location>
        <begin position="16"/>
        <end position="40"/>
    </location>
</feature>
<evidence type="ECO:0000313" key="4">
    <source>
        <dbReference type="Proteomes" id="UP000185696"/>
    </source>
</evidence>
<dbReference type="GO" id="GO:0016787">
    <property type="term" value="F:hydrolase activity"/>
    <property type="evidence" value="ECO:0007669"/>
    <property type="project" value="UniProtKB-KW"/>
</dbReference>
<proteinExistence type="predicted"/>
<dbReference type="InterPro" id="IPR036390">
    <property type="entry name" value="WH_DNA-bd_sf"/>
</dbReference>
<accession>A0A7Z0WLV7</accession>
<keyword evidence="1" id="KW-0812">Transmembrane</keyword>
<dbReference type="AlphaFoldDB" id="A0A7Z0WLV7"/>
<organism evidence="3 4">
    <name type="scientific">Actinophytocola xinjiangensis</name>
    <dbReference type="NCBI Taxonomy" id="485602"/>
    <lineage>
        <taxon>Bacteria</taxon>
        <taxon>Bacillati</taxon>
        <taxon>Actinomycetota</taxon>
        <taxon>Actinomycetes</taxon>
        <taxon>Pseudonocardiales</taxon>
        <taxon>Pseudonocardiaceae</taxon>
    </lineage>
</organism>
<sequence length="244" mass="27119">MKYAAVVTQNDDGWTIPLVAIAVDLVILTIRSAALHVLLVERAEMPYEGKPALPGGFLATESEDLDTAAARELTEETGLRAEWLHLEQLRTYGTPNRDPRGRVVSVSYLAIVPDLPEPEAGGDASDANWMPVRQVLRRRAGLAFDHDRILTDGLEHARRKLEHTTLATAFCPPQFTVTELRNVYEIVWGVRLDHRNFYRKVTGTRDFLVPTGTQTKQHGGRPAALFRRGTATALYPPILRGSST</sequence>
<gene>
    <name evidence="3" type="ORF">BLA60_15180</name>
</gene>
<dbReference type="InterPro" id="IPR054105">
    <property type="entry name" value="WHD_NrtR"/>
</dbReference>
<name>A0A7Z0WLV7_9PSEU</name>
<evidence type="ECO:0000256" key="1">
    <source>
        <dbReference type="SAM" id="Phobius"/>
    </source>
</evidence>
<dbReference type="Pfam" id="PF21906">
    <property type="entry name" value="WHD_NrtR"/>
    <property type="match status" value="1"/>
</dbReference>
<dbReference type="InterPro" id="IPR015797">
    <property type="entry name" value="NUDIX_hydrolase-like_dom_sf"/>
</dbReference>
<dbReference type="OrthoDB" id="9786141at2"/>
<dbReference type="Pfam" id="PF00293">
    <property type="entry name" value="NUDIX"/>
    <property type="match status" value="1"/>
</dbReference>
<evidence type="ECO:0000313" key="3">
    <source>
        <dbReference type="EMBL" id="OLF10526.1"/>
    </source>
</evidence>
<protein>
    <submittedName>
        <fullName evidence="3">NUDIX hydrolase</fullName>
    </submittedName>
</protein>
<dbReference type="Gene3D" id="1.10.10.10">
    <property type="entry name" value="Winged helix-like DNA-binding domain superfamily/Winged helix DNA-binding domain"/>
    <property type="match status" value="1"/>
</dbReference>
<feature type="domain" description="Nudix hydrolase" evidence="2">
    <location>
        <begin position="17"/>
        <end position="156"/>
    </location>
</feature>
<dbReference type="CDD" id="cd18873">
    <property type="entry name" value="NUDIX_NadM_like"/>
    <property type="match status" value="1"/>
</dbReference>
<dbReference type="PROSITE" id="PS51462">
    <property type="entry name" value="NUDIX"/>
    <property type="match status" value="1"/>
</dbReference>
<comment type="caution">
    <text evidence="3">The sequence shown here is derived from an EMBL/GenBank/DDBJ whole genome shotgun (WGS) entry which is preliminary data.</text>
</comment>
<dbReference type="InterPro" id="IPR036388">
    <property type="entry name" value="WH-like_DNA-bd_sf"/>
</dbReference>
<dbReference type="InterPro" id="IPR000086">
    <property type="entry name" value="NUDIX_hydrolase_dom"/>
</dbReference>
<dbReference type="SUPFAM" id="SSF55811">
    <property type="entry name" value="Nudix"/>
    <property type="match status" value="1"/>
</dbReference>
<keyword evidence="4" id="KW-1185">Reference proteome</keyword>
<dbReference type="PANTHER" id="PTHR43736:SF4">
    <property type="entry name" value="SLR1690 PROTEIN"/>
    <property type="match status" value="1"/>
</dbReference>
<keyword evidence="3" id="KW-0378">Hydrolase</keyword>
<dbReference type="PANTHER" id="PTHR43736">
    <property type="entry name" value="ADP-RIBOSE PYROPHOSPHATASE"/>
    <property type="match status" value="1"/>
</dbReference>
<dbReference type="Proteomes" id="UP000185696">
    <property type="component" value="Unassembled WGS sequence"/>
</dbReference>
<dbReference type="EMBL" id="MSIF01000006">
    <property type="protein sequence ID" value="OLF10526.1"/>
    <property type="molecule type" value="Genomic_DNA"/>
</dbReference>
<keyword evidence="1" id="KW-1133">Transmembrane helix</keyword>
<keyword evidence="1" id="KW-0472">Membrane</keyword>
<evidence type="ECO:0000259" key="2">
    <source>
        <dbReference type="PROSITE" id="PS51462"/>
    </source>
</evidence>
<dbReference type="Gene3D" id="3.90.79.10">
    <property type="entry name" value="Nucleoside Triphosphate Pyrophosphohydrolase"/>
    <property type="match status" value="1"/>
</dbReference>
<dbReference type="SUPFAM" id="SSF46785">
    <property type="entry name" value="Winged helix' DNA-binding domain"/>
    <property type="match status" value="1"/>
</dbReference>
<reference evidence="3 4" key="1">
    <citation type="submission" date="2016-12" db="EMBL/GenBank/DDBJ databases">
        <title>The draft genome sequence of Actinophytocola xinjiangensis.</title>
        <authorList>
            <person name="Wang W."/>
            <person name="Yuan L."/>
        </authorList>
    </citation>
    <scope>NUCLEOTIDE SEQUENCE [LARGE SCALE GENOMIC DNA]</scope>
    <source>
        <strain evidence="3 4">CGMCC 4.4663</strain>
    </source>
</reference>